<feature type="transmembrane region" description="Helical" evidence="5">
    <location>
        <begin position="119"/>
        <end position="145"/>
    </location>
</feature>
<sequence>MSRPRRLYRGHRADSFHPEDVAELIELRARERTFDGAYSRTAVGCLSFAVTVLRLFDRRLFRIGIVYVVLAVALYGFSYLRGRRSRHDFADQYLSEKPPIVTQGQQNKRIFGRPFVTPGWHVLGVFLTVLGIEIGLLVLIFTVGFP</sequence>
<feature type="transmembrane region" description="Helical" evidence="5">
    <location>
        <begin position="62"/>
        <end position="80"/>
    </location>
</feature>
<evidence type="ECO:0000256" key="5">
    <source>
        <dbReference type="SAM" id="Phobius"/>
    </source>
</evidence>
<keyword evidence="2 5" id="KW-0812">Transmembrane</keyword>
<evidence type="ECO:0000259" key="6">
    <source>
        <dbReference type="Pfam" id="PF02656"/>
    </source>
</evidence>
<feature type="transmembrane region" description="Helical" evidence="5">
    <location>
        <begin position="37"/>
        <end position="56"/>
    </location>
</feature>
<evidence type="ECO:0000256" key="3">
    <source>
        <dbReference type="ARBA" id="ARBA00022989"/>
    </source>
</evidence>
<dbReference type="OrthoDB" id="2555434at2759"/>
<protein>
    <recommendedName>
        <fullName evidence="6">DUF202 domain-containing protein</fullName>
    </recommendedName>
</protein>
<name>A0A4V2MVF9_9APHY</name>
<dbReference type="AlphaFoldDB" id="A0A4V2MVF9"/>
<evidence type="ECO:0000256" key="1">
    <source>
        <dbReference type="ARBA" id="ARBA00004127"/>
    </source>
</evidence>
<evidence type="ECO:0000256" key="4">
    <source>
        <dbReference type="ARBA" id="ARBA00023136"/>
    </source>
</evidence>
<proteinExistence type="predicted"/>
<dbReference type="Pfam" id="PF02656">
    <property type="entry name" value="DUF202"/>
    <property type="match status" value="1"/>
</dbReference>
<organism evidence="7 8">
    <name type="scientific">Steccherinum ochraceum</name>
    <dbReference type="NCBI Taxonomy" id="92696"/>
    <lineage>
        <taxon>Eukaryota</taxon>
        <taxon>Fungi</taxon>
        <taxon>Dikarya</taxon>
        <taxon>Basidiomycota</taxon>
        <taxon>Agaricomycotina</taxon>
        <taxon>Agaricomycetes</taxon>
        <taxon>Polyporales</taxon>
        <taxon>Steccherinaceae</taxon>
        <taxon>Steccherinum</taxon>
    </lineage>
</organism>
<dbReference type="InterPro" id="IPR003807">
    <property type="entry name" value="DUF202"/>
</dbReference>
<dbReference type="Proteomes" id="UP000292702">
    <property type="component" value="Unassembled WGS sequence"/>
</dbReference>
<accession>A0A4V2MVF9</accession>
<dbReference type="GO" id="GO:0012505">
    <property type="term" value="C:endomembrane system"/>
    <property type="evidence" value="ECO:0007669"/>
    <property type="project" value="UniProtKB-SubCell"/>
</dbReference>
<gene>
    <name evidence="7" type="ORF">EIP91_007067</name>
</gene>
<evidence type="ECO:0000256" key="2">
    <source>
        <dbReference type="ARBA" id="ARBA00022692"/>
    </source>
</evidence>
<keyword evidence="8" id="KW-1185">Reference proteome</keyword>
<evidence type="ECO:0000313" key="7">
    <source>
        <dbReference type="EMBL" id="TCD62327.1"/>
    </source>
</evidence>
<dbReference type="PANTHER" id="PTHR38646:SF1">
    <property type="entry name" value="DUF202 DOMAIN-CONTAINING PROTEIN"/>
    <property type="match status" value="1"/>
</dbReference>
<dbReference type="PANTHER" id="PTHR38646">
    <property type="entry name" value="YALI0F00814P"/>
    <property type="match status" value="1"/>
</dbReference>
<dbReference type="EMBL" id="RWJN01000382">
    <property type="protein sequence ID" value="TCD62327.1"/>
    <property type="molecule type" value="Genomic_DNA"/>
</dbReference>
<comment type="caution">
    <text evidence="7">The sequence shown here is derived from an EMBL/GenBank/DDBJ whole genome shotgun (WGS) entry which is preliminary data.</text>
</comment>
<keyword evidence="4 5" id="KW-0472">Membrane</keyword>
<reference evidence="7 8" key="1">
    <citation type="submission" date="2018-11" db="EMBL/GenBank/DDBJ databases">
        <title>Genome assembly of Steccherinum ochraceum LE-BIN_3174, the white-rot fungus of the Steccherinaceae family (The Residual Polyporoid clade, Polyporales, Basidiomycota).</title>
        <authorList>
            <person name="Fedorova T.V."/>
            <person name="Glazunova O.A."/>
            <person name="Landesman E.O."/>
            <person name="Moiseenko K.V."/>
            <person name="Psurtseva N.V."/>
            <person name="Savinova O.S."/>
            <person name="Shakhova N.V."/>
            <person name="Tyazhelova T.V."/>
            <person name="Vasina D.V."/>
        </authorList>
    </citation>
    <scope>NUCLEOTIDE SEQUENCE [LARGE SCALE GENOMIC DNA]</scope>
    <source>
        <strain evidence="7 8">LE-BIN_3174</strain>
    </source>
</reference>
<feature type="domain" description="DUF202" evidence="6">
    <location>
        <begin position="29"/>
        <end position="87"/>
    </location>
</feature>
<evidence type="ECO:0000313" key="8">
    <source>
        <dbReference type="Proteomes" id="UP000292702"/>
    </source>
</evidence>
<comment type="subcellular location">
    <subcellularLocation>
        <location evidence="1">Endomembrane system</location>
        <topology evidence="1">Multi-pass membrane protein</topology>
    </subcellularLocation>
</comment>
<keyword evidence="3 5" id="KW-1133">Transmembrane helix</keyword>